<dbReference type="EMBL" id="JAKELO010000002">
    <property type="protein sequence ID" value="MDE4907575.1"/>
    <property type="molecule type" value="Genomic_DNA"/>
</dbReference>
<accession>A0A9Q4KUN5</accession>
<evidence type="ECO:0000313" key="2">
    <source>
        <dbReference type="Proteomes" id="UP001143747"/>
    </source>
</evidence>
<evidence type="ECO:0000313" key="1">
    <source>
        <dbReference type="EMBL" id="MDE4907575.1"/>
    </source>
</evidence>
<dbReference type="Proteomes" id="UP001143747">
    <property type="component" value="Unassembled WGS sequence"/>
</dbReference>
<gene>
    <name evidence="1" type="ORF">L0665_02970</name>
</gene>
<name>A0A9Q4KUN5_9EURY</name>
<organism evidence="1 2">
    <name type="scientific">Methanogenium marinum</name>
    <dbReference type="NCBI Taxonomy" id="348610"/>
    <lineage>
        <taxon>Archaea</taxon>
        <taxon>Methanobacteriati</taxon>
        <taxon>Methanobacteriota</taxon>
        <taxon>Stenosarchaea group</taxon>
        <taxon>Methanomicrobia</taxon>
        <taxon>Methanomicrobiales</taxon>
        <taxon>Methanomicrobiaceae</taxon>
        <taxon>Methanogenium</taxon>
    </lineage>
</organism>
<proteinExistence type="predicted"/>
<protein>
    <submittedName>
        <fullName evidence="1">Uncharacterized protein</fullName>
    </submittedName>
</protein>
<dbReference type="RefSeq" id="WP_274924223.1">
    <property type="nucleotide sequence ID" value="NZ_JAKELO010000002.1"/>
</dbReference>
<dbReference type="AlphaFoldDB" id="A0A9Q4KUN5"/>
<reference evidence="1" key="1">
    <citation type="submission" date="2022-01" db="EMBL/GenBank/DDBJ databases">
        <title>Draft genome of Methanogenium marinum DSM 15558.</title>
        <authorList>
            <person name="Chen S.-C."/>
            <person name="You Y.-T."/>
        </authorList>
    </citation>
    <scope>NUCLEOTIDE SEQUENCE</scope>
    <source>
        <strain evidence="1">DSM 15558</strain>
    </source>
</reference>
<keyword evidence="2" id="KW-1185">Reference proteome</keyword>
<sequence length="59" mass="6840">MSRRAVDALFQALYLLTDIRFILRETAPVHELDDEQKVRAGKAIEKLKKQVTILEEELS</sequence>
<comment type="caution">
    <text evidence="1">The sequence shown here is derived from an EMBL/GenBank/DDBJ whole genome shotgun (WGS) entry which is preliminary data.</text>
</comment>